<evidence type="ECO:0000313" key="2">
    <source>
        <dbReference type="EMBL" id="MBM3274002.1"/>
    </source>
</evidence>
<accession>A0A937X4A8</accession>
<reference evidence="2 3" key="1">
    <citation type="submission" date="2019-03" db="EMBL/GenBank/DDBJ databases">
        <title>Lake Tanganyika Metagenome-Assembled Genomes (MAGs).</title>
        <authorList>
            <person name="Tran P."/>
        </authorList>
    </citation>
    <scope>NUCLEOTIDE SEQUENCE [LARGE SCALE GENOMIC DNA]</scope>
    <source>
        <strain evidence="2">K_DeepCast_65m_m2_236</strain>
    </source>
</reference>
<dbReference type="SUPFAM" id="SSF55298">
    <property type="entry name" value="YjgF-like"/>
    <property type="match status" value="1"/>
</dbReference>
<dbReference type="Gene3D" id="3.30.1330.40">
    <property type="entry name" value="RutC-like"/>
    <property type="match status" value="1"/>
</dbReference>
<dbReference type="AlphaFoldDB" id="A0A937X4A8"/>
<dbReference type="Pfam" id="PF14588">
    <property type="entry name" value="YjgF_endoribonc"/>
    <property type="match status" value="1"/>
</dbReference>
<proteinExistence type="predicted"/>
<dbReference type="PANTHER" id="PTHR43760:SF1">
    <property type="entry name" value="ENDORIBONUCLEASE L-PSP_CHORISMATE MUTASE-LIKE DOMAIN-CONTAINING PROTEIN"/>
    <property type="match status" value="1"/>
</dbReference>
<dbReference type="CDD" id="cd02199">
    <property type="entry name" value="YjgF_YER057c_UK114_like_1"/>
    <property type="match status" value="1"/>
</dbReference>
<evidence type="ECO:0000313" key="3">
    <source>
        <dbReference type="Proteomes" id="UP000703893"/>
    </source>
</evidence>
<comment type="caution">
    <text evidence="2">The sequence shown here is derived from an EMBL/GenBank/DDBJ whole genome shotgun (WGS) entry which is preliminary data.</text>
</comment>
<dbReference type="Proteomes" id="UP000703893">
    <property type="component" value="Unassembled WGS sequence"/>
</dbReference>
<dbReference type="InterPro" id="IPR013813">
    <property type="entry name" value="Endoribo_LPSP/chorism_mut-like"/>
</dbReference>
<gene>
    <name evidence="2" type="ORF">FJZ00_02530</name>
</gene>
<protein>
    <submittedName>
        <fullName evidence="2">RidA family protein</fullName>
    </submittedName>
</protein>
<dbReference type="InterPro" id="IPR035959">
    <property type="entry name" value="RutC-like_sf"/>
</dbReference>
<feature type="domain" description="Endoribonuclease L-PSP/chorismate mutase-like" evidence="1">
    <location>
        <begin position="7"/>
        <end position="140"/>
    </location>
</feature>
<dbReference type="PANTHER" id="PTHR43760">
    <property type="entry name" value="ENDORIBONUCLEASE-RELATED"/>
    <property type="match status" value="1"/>
</dbReference>
<organism evidence="2 3">
    <name type="scientific">Candidatus Tanganyikabacteria bacterium</name>
    <dbReference type="NCBI Taxonomy" id="2961651"/>
    <lineage>
        <taxon>Bacteria</taxon>
        <taxon>Bacillati</taxon>
        <taxon>Candidatus Sericytochromatia</taxon>
        <taxon>Candidatus Tanganyikabacteria</taxon>
    </lineage>
</organism>
<evidence type="ECO:0000259" key="1">
    <source>
        <dbReference type="Pfam" id="PF14588"/>
    </source>
</evidence>
<dbReference type="EMBL" id="VGJX01000096">
    <property type="protein sequence ID" value="MBM3274002.1"/>
    <property type="molecule type" value="Genomic_DNA"/>
</dbReference>
<sequence>MTTALDRLRDLGLSLPAPTQAIANYVPFVVEDGWIQVSGQLPMQDGRLAVAGTVGADVSIEQGYEAARLCALSALGHLAQAAGDLERVRIVRVGGFVASAPGFIEQPQVVNGASDLLVAVLGDKGRHARAAVGVSSLPRGAAVEVEVLARMT</sequence>
<name>A0A937X4A8_9BACT</name>